<name>A0ABU6ZH74_9FABA</name>
<evidence type="ECO:0000313" key="3">
    <source>
        <dbReference type="Proteomes" id="UP001341840"/>
    </source>
</evidence>
<feature type="compositionally biased region" description="Basic and acidic residues" evidence="1">
    <location>
        <begin position="97"/>
        <end position="114"/>
    </location>
</feature>
<evidence type="ECO:0000256" key="1">
    <source>
        <dbReference type="SAM" id="MobiDB-lite"/>
    </source>
</evidence>
<dbReference type="Proteomes" id="UP001341840">
    <property type="component" value="Unassembled WGS sequence"/>
</dbReference>
<evidence type="ECO:0000313" key="2">
    <source>
        <dbReference type="EMBL" id="MED6221332.1"/>
    </source>
</evidence>
<accession>A0ABU6ZH74</accession>
<reference evidence="2 3" key="1">
    <citation type="journal article" date="2023" name="Plants (Basel)">
        <title>Bridging the Gap: Combining Genomics and Transcriptomics Approaches to Understand Stylosanthes scabra, an Orphan Legume from the Brazilian Caatinga.</title>
        <authorList>
            <person name="Ferreira-Neto J.R.C."/>
            <person name="da Silva M.D."/>
            <person name="Binneck E."/>
            <person name="de Melo N.F."/>
            <person name="da Silva R.H."/>
            <person name="de Melo A.L.T.M."/>
            <person name="Pandolfi V."/>
            <person name="Bustamante F.O."/>
            <person name="Brasileiro-Vidal A.C."/>
            <person name="Benko-Iseppon A.M."/>
        </authorList>
    </citation>
    <scope>NUCLEOTIDE SEQUENCE [LARGE SCALE GENOMIC DNA]</scope>
    <source>
        <tissue evidence="2">Leaves</tissue>
    </source>
</reference>
<keyword evidence="3" id="KW-1185">Reference proteome</keyword>
<gene>
    <name evidence="2" type="ORF">PIB30_053427</name>
</gene>
<organism evidence="2 3">
    <name type="scientific">Stylosanthes scabra</name>
    <dbReference type="NCBI Taxonomy" id="79078"/>
    <lineage>
        <taxon>Eukaryota</taxon>
        <taxon>Viridiplantae</taxon>
        <taxon>Streptophyta</taxon>
        <taxon>Embryophyta</taxon>
        <taxon>Tracheophyta</taxon>
        <taxon>Spermatophyta</taxon>
        <taxon>Magnoliopsida</taxon>
        <taxon>eudicotyledons</taxon>
        <taxon>Gunneridae</taxon>
        <taxon>Pentapetalae</taxon>
        <taxon>rosids</taxon>
        <taxon>fabids</taxon>
        <taxon>Fabales</taxon>
        <taxon>Fabaceae</taxon>
        <taxon>Papilionoideae</taxon>
        <taxon>50 kb inversion clade</taxon>
        <taxon>dalbergioids sensu lato</taxon>
        <taxon>Dalbergieae</taxon>
        <taxon>Pterocarpus clade</taxon>
        <taxon>Stylosanthes</taxon>
    </lineage>
</organism>
<protein>
    <submittedName>
        <fullName evidence="2">Uncharacterized protein</fullName>
    </submittedName>
</protein>
<proteinExistence type="predicted"/>
<sequence>MSEKCLQPSNGELVGFSRDKVPILGYVRLQTTLGDFPNSQTLDIQYLVEGTIATVHADHKEARQCCNASLSLPKAEPKEERCNAVYNAECLPPLAELDPRTNTEDRPTPAEQLEKVPLNLDP</sequence>
<dbReference type="EMBL" id="JASCZI010272257">
    <property type="protein sequence ID" value="MED6221332.1"/>
    <property type="molecule type" value="Genomic_DNA"/>
</dbReference>
<feature type="region of interest" description="Disordered" evidence="1">
    <location>
        <begin position="95"/>
        <end position="122"/>
    </location>
</feature>
<comment type="caution">
    <text evidence="2">The sequence shown here is derived from an EMBL/GenBank/DDBJ whole genome shotgun (WGS) entry which is preliminary data.</text>
</comment>